<dbReference type="EMBL" id="JAHRIQ010003227">
    <property type="protein sequence ID" value="MEQ2222407.1"/>
    <property type="molecule type" value="Genomic_DNA"/>
</dbReference>
<comment type="caution">
    <text evidence="1">The sequence shown here is derived from an EMBL/GenBank/DDBJ whole genome shotgun (WGS) entry which is preliminary data.</text>
</comment>
<name>A0ABV0SPB2_9TELE</name>
<evidence type="ECO:0000313" key="1">
    <source>
        <dbReference type="EMBL" id="MEQ2222407.1"/>
    </source>
</evidence>
<dbReference type="Proteomes" id="UP001482620">
    <property type="component" value="Unassembled WGS sequence"/>
</dbReference>
<protein>
    <submittedName>
        <fullName evidence="1">Thrombospondin type-1 domain-containing protein 7A</fullName>
    </submittedName>
</protein>
<gene>
    <name evidence="1" type="primary">THSD7AA_3</name>
    <name evidence="1" type="ORF">ILYODFUR_025944</name>
</gene>
<reference evidence="1 2" key="1">
    <citation type="submission" date="2021-06" db="EMBL/GenBank/DDBJ databases">
        <authorList>
            <person name="Palmer J.M."/>
        </authorList>
    </citation>
    <scope>NUCLEOTIDE SEQUENCE [LARGE SCALE GENOMIC DNA]</scope>
    <source>
        <strain evidence="2">if_2019</strain>
        <tissue evidence="1">Muscle</tissue>
    </source>
</reference>
<evidence type="ECO:0000313" key="2">
    <source>
        <dbReference type="Proteomes" id="UP001482620"/>
    </source>
</evidence>
<organism evidence="1 2">
    <name type="scientific">Ilyodon furcidens</name>
    <name type="common">goldbreast splitfin</name>
    <dbReference type="NCBI Taxonomy" id="33524"/>
    <lineage>
        <taxon>Eukaryota</taxon>
        <taxon>Metazoa</taxon>
        <taxon>Chordata</taxon>
        <taxon>Craniata</taxon>
        <taxon>Vertebrata</taxon>
        <taxon>Euteleostomi</taxon>
        <taxon>Actinopterygii</taxon>
        <taxon>Neopterygii</taxon>
        <taxon>Teleostei</taxon>
        <taxon>Neoteleostei</taxon>
        <taxon>Acanthomorphata</taxon>
        <taxon>Ovalentaria</taxon>
        <taxon>Atherinomorphae</taxon>
        <taxon>Cyprinodontiformes</taxon>
        <taxon>Goodeidae</taxon>
        <taxon>Ilyodon</taxon>
    </lineage>
</organism>
<sequence length="72" mass="8074">FKLRKRRIINEPTDGTGNCPHLVEAIPCEDPSCFEWLVVELEECIPDNEKQCGPGTQIPQVQCINSDECSSI</sequence>
<feature type="non-terminal residue" evidence="1">
    <location>
        <position position="1"/>
    </location>
</feature>
<accession>A0ABV0SPB2</accession>
<proteinExistence type="predicted"/>
<keyword evidence="2" id="KW-1185">Reference proteome</keyword>